<dbReference type="Proteomes" id="UP000233551">
    <property type="component" value="Unassembled WGS sequence"/>
</dbReference>
<gene>
    <name evidence="2" type="ORF">CRG98_049411</name>
</gene>
<comment type="caution">
    <text evidence="2">The sequence shown here is derived from an EMBL/GenBank/DDBJ whole genome shotgun (WGS) entry which is preliminary data.</text>
</comment>
<organism evidence="2 3">
    <name type="scientific">Punica granatum</name>
    <name type="common">Pomegranate</name>
    <dbReference type="NCBI Taxonomy" id="22663"/>
    <lineage>
        <taxon>Eukaryota</taxon>
        <taxon>Viridiplantae</taxon>
        <taxon>Streptophyta</taxon>
        <taxon>Embryophyta</taxon>
        <taxon>Tracheophyta</taxon>
        <taxon>Spermatophyta</taxon>
        <taxon>Magnoliopsida</taxon>
        <taxon>eudicotyledons</taxon>
        <taxon>Gunneridae</taxon>
        <taxon>Pentapetalae</taxon>
        <taxon>rosids</taxon>
        <taxon>malvids</taxon>
        <taxon>Myrtales</taxon>
        <taxon>Lythraceae</taxon>
        <taxon>Punica</taxon>
    </lineage>
</organism>
<evidence type="ECO:0000256" key="1">
    <source>
        <dbReference type="SAM" id="MobiDB-lite"/>
    </source>
</evidence>
<accession>A0A2I0HET1</accession>
<feature type="compositionally biased region" description="Basic and acidic residues" evidence="1">
    <location>
        <begin position="34"/>
        <end position="66"/>
    </location>
</feature>
<protein>
    <submittedName>
        <fullName evidence="2">Uncharacterized protein</fullName>
    </submittedName>
</protein>
<proteinExistence type="predicted"/>
<reference evidence="2 3" key="1">
    <citation type="submission" date="2017-11" db="EMBL/GenBank/DDBJ databases">
        <title>De-novo sequencing of pomegranate (Punica granatum L.) genome.</title>
        <authorList>
            <person name="Akparov Z."/>
            <person name="Amiraslanov A."/>
            <person name="Hajiyeva S."/>
            <person name="Abbasov M."/>
            <person name="Kaur K."/>
            <person name="Hamwieh A."/>
            <person name="Solovyev V."/>
            <person name="Salamov A."/>
            <person name="Braich B."/>
            <person name="Kosarev P."/>
            <person name="Mahmoud A."/>
            <person name="Hajiyev E."/>
            <person name="Babayeva S."/>
            <person name="Izzatullayeva V."/>
            <person name="Mammadov A."/>
            <person name="Mammadov A."/>
            <person name="Sharifova S."/>
            <person name="Ojaghi J."/>
            <person name="Eynullazada K."/>
            <person name="Bayramov B."/>
            <person name="Abdulazimova A."/>
            <person name="Shahmuradov I."/>
        </authorList>
    </citation>
    <scope>NUCLEOTIDE SEQUENCE [LARGE SCALE GENOMIC DNA]</scope>
    <source>
        <strain evidence="3">cv. AG2017</strain>
        <tissue evidence="2">Leaf</tissue>
    </source>
</reference>
<dbReference type="EMBL" id="PGOL01039413">
    <property type="protein sequence ID" value="PKI18315.1"/>
    <property type="molecule type" value="Genomic_DNA"/>
</dbReference>
<name>A0A2I0HET1_PUNGR</name>
<sequence>MRGNGGSGGRNQIQTHQWRRRRRSSIGVGEDEAERQLEDRRGCGQAEEALRRLSTEGGRMRPERKMGWALKVSGPAKVNEPSPRYYR</sequence>
<keyword evidence="3" id="KW-1185">Reference proteome</keyword>
<feature type="region of interest" description="Disordered" evidence="1">
    <location>
        <begin position="1"/>
        <end position="87"/>
    </location>
</feature>
<dbReference type="AlphaFoldDB" id="A0A2I0HET1"/>
<evidence type="ECO:0000313" key="3">
    <source>
        <dbReference type="Proteomes" id="UP000233551"/>
    </source>
</evidence>
<evidence type="ECO:0000313" key="2">
    <source>
        <dbReference type="EMBL" id="PKI18315.1"/>
    </source>
</evidence>